<reference evidence="1 2" key="1">
    <citation type="submission" date="2024-09" db="EMBL/GenBank/DDBJ databases">
        <authorList>
            <person name="Sun Q."/>
            <person name="Mori K."/>
        </authorList>
    </citation>
    <scope>NUCLEOTIDE SEQUENCE [LARGE SCALE GENOMIC DNA]</scope>
    <source>
        <strain evidence="1 2">KCTC 22789</strain>
    </source>
</reference>
<gene>
    <name evidence="1" type="ORF">ACFFII_08500</name>
</gene>
<dbReference type="Gene3D" id="3.40.50.300">
    <property type="entry name" value="P-loop containing nucleotide triphosphate hydrolases"/>
    <property type="match status" value="1"/>
</dbReference>
<protein>
    <submittedName>
        <fullName evidence="1">ImuA family protein</fullName>
    </submittedName>
</protein>
<comment type="caution">
    <text evidence="1">The sequence shown here is derived from an EMBL/GenBank/DDBJ whole genome shotgun (WGS) entry which is preliminary data.</text>
</comment>
<organism evidence="1 2">
    <name type="scientific">Paracoccus niistensis</name>
    <dbReference type="NCBI Taxonomy" id="632935"/>
    <lineage>
        <taxon>Bacteria</taxon>
        <taxon>Pseudomonadati</taxon>
        <taxon>Pseudomonadota</taxon>
        <taxon>Alphaproteobacteria</taxon>
        <taxon>Rhodobacterales</taxon>
        <taxon>Paracoccaceae</taxon>
        <taxon>Paracoccus</taxon>
    </lineage>
</organism>
<accession>A0ABV6I693</accession>
<dbReference type="InterPro" id="IPR027417">
    <property type="entry name" value="P-loop_NTPase"/>
</dbReference>
<evidence type="ECO:0000313" key="1">
    <source>
        <dbReference type="EMBL" id="MFC0340798.1"/>
    </source>
</evidence>
<dbReference type="RefSeq" id="WP_377698457.1">
    <property type="nucleotide sequence ID" value="NZ_JBHLWE010000027.1"/>
</dbReference>
<evidence type="ECO:0000313" key="2">
    <source>
        <dbReference type="Proteomes" id="UP001589799"/>
    </source>
</evidence>
<keyword evidence="2" id="KW-1185">Reference proteome</keyword>
<dbReference type="Proteomes" id="UP001589799">
    <property type="component" value="Unassembled WGS sequence"/>
</dbReference>
<proteinExistence type="predicted"/>
<feature type="non-terminal residue" evidence="1">
    <location>
        <position position="116"/>
    </location>
</feature>
<name>A0ABV6I693_9RHOB</name>
<dbReference type="EMBL" id="JBHLWE010000027">
    <property type="protein sequence ID" value="MFC0340798.1"/>
    <property type="molecule type" value="Genomic_DNA"/>
</dbReference>
<sequence>MSSPPPGLAYLRAQIARTEGEGRRTSGVLPFGLPDLDRRLPGGGLALGCLHEVAGGGNGAVDGAAAACFAAGIAARLPGPVLWCVIQADLFAPGLAQAGLPPGRVIHVEAGDERDV</sequence>
<dbReference type="SUPFAM" id="SSF52540">
    <property type="entry name" value="P-loop containing nucleoside triphosphate hydrolases"/>
    <property type="match status" value="1"/>
</dbReference>